<evidence type="ECO:0000313" key="2">
    <source>
        <dbReference type="EMBL" id="CEJ85366.1"/>
    </source>
</evidence>
<dbReference type="Proteomes" id="UP000039046">
    <property type="component" value="Unassembled WGS sequence"/>
</dbReference>
<proteinExistence type="predicted"/>
<dbReference type="AlphaFoldDB" id="A0A0A1TBS9"/>
<dbReference type="PANTHER" id="PTHR36183">
    <property type="entry name" value="BETA-GLUCURONIDASE"/>
    <property type="match status" value="1"/>
</dbReference>
<dbReference type="HOGENOM" id="CLU_1320825_0_0_1"/>
<dbReference type="EMBL" id="CDHN01000002">
    <property type="protein sequence ID" value="CEJ85366.1"/>
    <property type="molecule type" value="Genomic_DNA"/>
</dbReference>
<name>A0A0A1TBS9_9HYPO</name>
<organism evidence="2 3">
    <name type="scientific">[Torrubiella] hemipterigena</name>
    <dbReference type="NCBI Taxonomy" id="1531966"/>
    <lineage>
        <taxon>Eukaryota</taxon>
        <taxon>Fungi</taxon>
        <taxon>Dikarya</taxon>
        <taxon>Ascomycota</taxon>
        <taxon>Pezizomycotina</taxon>
        <taxon>Sordariomycetes</taxon>
        <taxon>Hypocreomycetidae</taxon>
        <taxon>Hypocreales</taxon>
        <taxon>Clavicipitaceae</taxon>
        <taxon>Clavicipitaceae incertae sedis</taxon>
        <taxon>'Torrubiella' clade</taxon>
    </lineage>
</organism>
<accession>A0A0A1TBS9</accession>
<keyword evidence="3" id="KW-1185">Reference proteome</keyword>
<protein>
    <recommendedName>
        <fullName evidence="1">Beta-glucuronidase C-terminal domain-containing protein</fullName>
    </recommendedName>
</protein>
<dbReference type="PANTHER" id="PTHR36183:SF2">
    <property type="entry name" value="BETA-GLUCURONIDASE C-TERMINAL DOMAIN-CONTAINING PROTEIN"/>
    <property type="match status" value="1"/>
</dbReference>
<gene>
    <name evidence="2" type="ORF">VHEMI03748</name>
</gene>
<dbReference type="InterPro" id="IPR031728">
    <property type="entry name" value="GlcAase_C"/>
</dbReference>
<dbReference type="OrthoDB" id="2796951at2759"/>
<reference evidence="2 3" key="1">
    <citation type="journal article" date="2015" name="Genome Announc.">
        <title>Draft Genome Sequence and Gene Annotation of the Entomopathogenic Fungus Verticillium hemipterigenum.</title>
        <authorList>
            <person name="Horn F."/>
            <person name="Habel A."/>
            <person name="Scharf D.H."/>
            <person name="Dworschak J."/>
            <person name="Brakhage A.A."/>
            <person name="Guthke R."/>
            <person name="Hertweck C."/>
            <person name="Linde J."/>
        </authorList>
    </citation>
    <scope>NUCLEOTIDE SEQUENCE [LARGE SCALE GENOMIC DNA]</scope>
</reference>
<feature type="domain" description="Beta-glucuronidase C-terminal" evidence="1">
    <location>
        <begin position="66"/>
        <end position="185"/>
    </location>
</feature>
<dbReference type="Pfam" id="PF16862">
    <property type="entry name" value="Glyco_hydro_79C"/>
    <property type="match status" value="1"/>
</dbReference>
<dbReference type="InterPro" id="IPR052974">
    <property type="entry name" value="GH79_Enzymes"/>
</dbReference>
<evidence type="ECO:0000313" key="3">
    <source>
        <dbReference type="Proteomes" id="UP000039046"/>
    </source>
</evidence>
<evidence type="ECO:0000259" key="1">
    <source>
        <dbReference type="Pfam" id="PF16862"/>
    </source>
</evidence>
<sequence length="188" mass="20066">MEFLKQDIDFAILQYQSWQPIDTDKTAKGTKAPYYGNIATASALGNLTAGSVSVASIPLSSDMEAAYAIYVEGHLKRLVAINMHGYNTTVDGAGVAPLENPEPRPHRAFSFLVGDDNSADVHAGVRRLMANGSDAITGITFDGWSYNYELDNGRPVKLSNVTTGESLESNKGVLSVLVPDSSAAILDI</sequence>